<gene>
    <name evidence="2" type="ORF">METZ01_LOCUS111092</name>
</gene>
<sequence>MFFIIAIGMLWIMHGYVAWRFIPALGFSSSQTILAYTAVFILSLLPILPIALRMSGNESKLIDKFSFVGYTSLGFFTLSFFIFVAKDLVFQLIALFGHIINEDNPFDNSKRDFIKKSINI</sequence>
<dbReference type="EMBL" id="UINC01013487">
    <property type="protein sequence ID" value="SVA58238.1"/>
    <property type="molecule type" value="Genomic_DNA"/>
</dbReference>
<keyword evidence="1" id="KW-1133">Transmembrane helix</keyword>
<proteinExistence type="predicted"/>
<organism evidence="2">
    <name type="scientific">marine metagenome</name>
    <dbReference type="NCBI Taxonomy" id="408172"/>
    <lineage>
        <taxon>unclassified sequences</taxon>
        <taxon>metagenomes</taxon>
        <taxon>ecological metagenomes</taxon>
    </lineage>
</organism>
<feature type="transmembrane region" description="Helical" evidence="1">
    <location>
        <begin position="30"/>
        <end position="52"/>
    </location>
</feature>
<accession>A0A381X115</accession>
<evidence type="ECO:0000313" key="2">
    <source>
        <dbReference type="EMBL" id="SVA58238.1"/>
    </source>
</evidence>
<feature type="non-terminal residue" evidence="2">
    <location>
        <position position="120"/>
    </location>
</feature>
<feature type="transmembrane region" description="Helical" evidence="1">
    <location>
        <begin position="73"/>
        <end position="100"/>
    </location>
</feature>
<dbReference type="AlphaFoldDB" id="A0A381X115"/>
<feature type="non-terminal residue" evidence="2">
    <location>
        <position position="1"/>
    </location>
</feature>
<evidence type="ECO:0000256" key="1">
    <source>
        <dbReference type="SAM" id="Phobius"/>
    </source>
</evidence>
<protein>
    <submittedName>
        <fullName evidence="2">Uncharacterized protein</fullName>
    </submittedName>
</protein>
<reference evidence="2" key="1">
    <citation type="submission" date="2018-05" db="EMBL/GenBank/DDBJ databases">
        <authorList>
            <person name="Lanie J.A."/>
            <person name="Ng W.-L."/>
            <person name="Kazmierczak K.M."/>
            <person name="Andrzejewski T.M."/>
            <person name="Davidsen T.M."/>
            <person name="Wayne K.J."/>
            <person name="Tettelin H."/>
            <person name="Glass J.I."/>
            <person name="Rusch D."/>
            <person name="Podicherti R."/>
            <person name="Tsui H.-C.T."/>
            <person name="Winkler M.E."/>
        </authorList>
    </citation>
    <scope>NUCLEOTIDE SEQUENCE</scope>
</reference>
<keyword evidence="1" id="KW-0812">Transmembrane</keyword>
<keyword evidence="1" id="KW-0472">Membrane</keyword>
<name>A0A381X115_9ZZZZ</name>